<dbReference type="EMBL" id="ASGP02000002">
    <property type="protein sequence ID" value="KAH9521401.1"/>
    <property type="molecule type" value="Genomic_DNA"/>
</dbReference>
<keyword evidence="1" id="KW-0472">Membrane</keyword>
<name>A0A922I3K5_DERFA</name>
<evidence type="ECO:0000313" key="3">
    <source>
        <dbReference type="Proteomes" id="UP000790347"/>
    </source>
</evidence>
<comment type="caution">
    <text evidence="2">The sequence shown here is derived from an EMBL/GenBank/DDBJ whole genome shotgun (WGS) entry which is preliminary data.</text>
</comment>
<gene>
    <name evidence="2" type="ORF">DERF_005063</name>
</gene>
<reference evidence="2" key="2">
    <citation type="journal article" date="2022" name="Res Sq">
        <title>Comparative Genomics Reveals Insights into the Divergent Evolution of Astigmatic Mites and Household Pest Adaptations.</title>
        <authorList>
            <person name="Xiong Q."/>
            <person name="Wan A.T.-Y."/>
            <person name="Liu X.-Y."/>
            <person name="Fung C.S.-H."/>
            <person name="Xiao X."/>
            <person name="Malainual N."/>
            <person name="Hou J."/>
            <person name="Wang L."/>
            <person name="Wang M."/>
            <person name="Yang K."/>
            <person name="Cui Y."/>
            <person name="Leung E."/>
            <person name="Nong W."/>
            <person name="Shin S.-K."/>
            <person name="Au S."/>
            <person name="Jeong K.Y."/>
            <person name="Chew F.T."/>
            <person name="Hui J."/>
            <person name="Leung T.F."/>
            <person name="Tungtrongchitr A."/>
            <person name="Zhong N."/>
            <person name="Liu Z."/>
            <person name="Tsui S."/>
        </authorList>
    </citation>
    <scope>NUCLEOTIDE SEQUENCE</scope>
    <source>
        <strain evidence="2">Derf</strain>
        <tissue evidence="2">Whole organism</tissue>
    </source>
</reference>
<dbReference type="AlphaFoldDB" id="A0A922I3K5"/>
<protein>
    <submittedName>
        <fullName evidence="2">Uncharacterized protein</fullName>
    </submittedName>
</protein>
<keyword evidence="3" id="KW-1185">Reference proteome</keyword>
<accession>A0A922I3K5</accession>
<sequence length="64" mass="6592">MGVLVDVAGGIKLAVDARNCAGLGVAVLVLALLLVDWIFALGLVIGNGRPIISTIHELLSENNI</sequence>
<proteinExistence type="predicted"/>
<organism evidence="2 3">
    <name type="scientific">Dermatophagoides farinae</name>
    <name type="common">American house dust mite</name>
    <dbReference type="NCBI Taxonomy" id="6954"/>
    <lineage>
        <taxon>Eukaryota</taxon>
        <taxon>Metazoa</taxon>
        <taxon>Ecdysozoa</taxon>
        <taxon>Arthropoda</taxon>
        <taxon>Chelicerata</taxon>
        <taxon>Arachnida</taxon>
        <taxon>Acari</taxon>
        <taxon>Acariformes</taxon>
        <taxon>Sarcoptiformes</taxon>
        <taxon>Astigmata</taxon>
        <taxon>Psoroptidia</taxon>
        <taxon>Analgoidea</taxon>
        <taxon>Pyroglyphidae</taxon>
        <taxon>Dermatophagoidinae</taxon>
        <taxon>Dermatophagoides</taxon>
    </lineage>
</organism>
<dbReference type="Proteomes" id="UP000790347">
    <property type="component" value="Unassembled WGS sequence"/>
</dbReference>
<reference evidence="2" key="1">
    <citation type="submission" date="2013-05" db="EMBL/GenBank/DDBJ databases">
        <authorList>
            <person name="Yim A.K.Y."/>
            <person name="Chan T.F."/>
            <person name="Ji K.M."/>
            <person name="Liu X.Y."/>
            <person name="Zhou J.W."/>
            <person name="Li R.Q."/>
            <person name="Yang K.Y."/>
            <person name="Li J."/>
            <person name="Li M."/>
            <person name="Law P.T.W."/>
            <person name="Wu Y.L."/>
            <person name="Cai Z.L."/>
            <person name="Qin H."/>
            <person name="Bao Y."/>
            <person name="Leung R.K.K."/>
            <person name="Ng P.K.S."/>
            <person name="Zou J."/>
            <person name="Zhong X.J."/>
            <person name="Ran P.X."/>
            <person name="Zhong N.S."/>
            <person name="Liu Z.G."/>
            <person name="Tsui S.K.W."/>
        </authorList>
    </citation>
    <scope>NUCLEOTIDE SEQUENCE</scope>
    <source>
        <strain evidence="2">Derf</strain>
        <tissue evidence="2">Whole organism</tissue>
    </source>
</reference>
<evidence type="ECO:0000313" key="2">
    <source>
        <dbReference type="EMBL" id="KAH9521401.1"/>
    </source>
</evidence>
<keyword evidence="1" id="KW-1133">Transmembrane helix</keyword>
<feature type="transmembrane region" description="Helical" evidence="1">
    <location>
        <begin position="23"/>
        <end position="45"/>
    </location>
</feature>
<keyword evidence="1" id="KW-0812">Transmembrane</keyword>
<evidence type="ECO:0000256" key="1">
    <source>
        <dbReference type="SAM" id="Phobius"/>
    </source>
</evidence>